<keyword evidence="1" id="KW-0812">Transmembrane</keyword>
<feature type="non-terminal residue" evidence="2">
    <location>
        <position position="1"/>
    </location>
</feature>
<evidence type="ECO:0000313" key="2">
    <source>
        <dbReference type="EMBL" id="TMP69144.1"/>
    </source>
</evidence>
<evidence type="ECO:0000313" key="3">
    <source>
        <dbReference type="Proteomes" id="UP000305874"/>
    </source>
</evidence>
<dbReference type="EMBL" id="PNCG01000973">
    <property type="protein sequence ID" value="TMP69144.1"/>
    <property type="molecule type" value="Genomic_DNA"/>
</dbReference>
<feature type="non-terminal residue" evidence="2">
    <location>
        <position position="95"/>
    </location>
</feature>
<dbReference type="RefSeq" id="WP_138549464.1">
    <property type="nucleotide sequence ID" value="NZ_PNCG01000973.1"/>
</dbReference>
<name>A0A5S3YCB4_9GAMM</name>
<reference evidence="3" key="2">
    <citation type="submission" date="2019-06" db="EMBL/GenBank/DDBJ databases">
        <title>Co-occurence of chitin degradation, pigmentation and bioactivity in marine Pseudoalteromonas.</title>
        <authorList>
            <person name="Sonnenschein E.C."/>
            <person name="Bech P.K."/>
        </authorList>
    </citation>
    <scope>NUCLEOTIDE SEQUENCE [LARGE SCALE GENOMIC DNA]</scope>
    <source>
        <strain evidence="3">S2897</strain>
    </source>
</reference>
<accession>A0A5S3YCB4</accession>
<proteinExistence type="predicted"/>
<sequence length="95" mass="10905">LSINLHVSPPPWQTWWAYSLYAFLTTLIIITAIYLRTRLQKSEIIRQKQFVLKLEEQVSEKTASLETQANDLADALKKAEAATQLKSEFLANMSH</sequence>
<dbReference type="Gene3D" id="1.10.287.130">
    <property type="match status" value="1"/>
</dbReference>
<evidence type="ECO:0000256" key="1">
    <source>
        <dbReference type="SAM" id="Phobius"/>
    </source>
</evidence>
<dbReference type="AlphaFoldDB" id="A0A5S3YCB4"/>
<keyword evidence="1" id="KW-0472">Membrane</keyword>
<organism evidence="2 3">
    <name type="scientific">Pseudoalteromonas ruthenica</name>
    <dbReference type="NCBI Taxonomy" id="151081"/>
    <lineage>
        <taxon>Bacteria</taxon>
        <taxon>Pseudomonadati</taxon>
        <taxon>Pseudomonadota</taxon>
        <taxon>Gammaproteobacteria</taxon>
        <taxon>Alteromonadales</taxon>
        <taxon>Pseudoalteromonadaceae</taxon>
        <taxon>Pseudoalteromonas</taxon>
    </lineage>
</organism>
<protein>
    <recommendedName>
        <fullName evidence="4">Two-component sensor histidine kinase</fullName>
    </recommendedName>
</protein>
<evidence type="ECO:0008006" key="4">
    <source>
        <dbReference type="Google" id="ProtNLM"/>
    </source>
</evidence>
<dbReference type="Proteomes" id="UP000305874">
    <property type="component" value="Unassembled WGS sequence"/>
</dbReference>
<keyword evidence="1" id="KW-1133">Transmembrane helix</keyword>
<feature type="transmembrane region" description="Helical" evidence="1">
    <location>
        <begin position="15"/>
        <end position="35"/>
    </location>
</feature>
<gene>
    <name evidence="2" type="ORF">CWC05_23405</name>
</gene>
<comment type="caution">
    <text evidence="2">The sequence shown here is derived from an EMBL/GenBank/DDBJ whole genome shotgun (WGS) entry which is preliminary data.</text>
</comment>
<reference evidence="2 3" key="1">
    <citation type="submission" date="2017-12" db="EMBL/GenBank/DDBJ databases">
        <authorList>
            <person name="Paulsen S."/>
            <person name="Gram L.K."/>
        </authorList>
    </citation>
    <scope>NUCLEOTIDE SEQUENCE [LARGE SCALE GENOMIC DNA]</scope>
    <source>
        <strain evidence="2 3">S2897</strain>
    </source>
</reference>